<gene>
    <name evidence="1" type="ORF">SMN809_LOCUS49527</name>
</gene>
<feature type="non-terminal residue" evidence="1">
    <location>
        <position position="31"/>
    </location>
</feature>
<accession>A0A8S3C884</accession>
<dbReference type="Proteomes" id="UP000676336">
    <property type="component" value="Unassembled WGS sequence"/>
</dbReference>
<sequence length="31" mass="3592">MLIVILSYERNDTNLELQKPEGSIILAEIFE</sequence>
<proteinExistence type="predicted"/>
<organism evidence="1 2">
    <name type="scientific">Rotaria magnacalcarata</name>
    <dbReference type="NCBI Taxonomy" id="392030"/>
    <lineage>
        <taxon>Eukaryota</taxon>
        <taxon>Metazoa</taxon>
        <taxon>Spiralia</taxon>
        <taxon>Gnathifera</taxon>
        <taxon>Rotifera</taxon>
        <taxon>Eurotatoria</taxon>
        <taxon>Bdelloidea</taxon>
        <taxon>Philodinida</taxon>
        <taxon>Philodinidae</taxon>
        <taxon>Rotaria</taxon>
    </lineage>
</organism>
<evidence type="ECO:0000313" key="1">
    <source>
        <dbReference type="EMBL" id="CAF4853815.1"/>
    </source>
</evidence>
<name>A0A8S3C884_9BILA</name>
<comment type="caution">
    <text evidence="1">The sequence shown here is derived from an EMBL/GenBank/DDBJ whole genome shotgun (WGS) entry which is preliminary data.</text>
</comment>
<dbReference type="AlphaFoldDB" id="A0A8S3C884"/>
<evidence type="ECO:0000313" key="2">
    <source>
        <dbReference type="Proteomes" id="UP000676336"/>
    </source>
</evidence>
<dbReference type="EMBL" id="CAJOBI010161739">
    <property type="protein sequence ID" value="CAF4853815.1"/>
    <property type="molecule type" value="Genomic_DNA"/>
</dbReference>
<protein>
    <submittedName>
        <fullName evidence="1">Uncharacterized protein</fullName>
    </submittedName>
</protein>
<reference evidence="1" key="1">
    <citation type="submission" date="2021-02" db="EMBL/GenBank/DDBJ databases">
        <authorList>
            <person name="Nowell W R."/>
        </authorList>
    </citation>
    <scope>NUCLEOTIDE SEQUENCE</scope>
</reference>